<dbReference type="Gene3D" id="3.30.160.60">
    <property type="entry name" value="Classic Zinc Finger"/>
    <property type="match status" value="2"/>
</dbReference>
<organism evidence="7">
    <name type="scientific">Anguilla anguilla</name>
    <name type="common">European freshwater eel</name>
    <name type="synonym">Muraena anguilla</name>
    <dbReference type="NCBI Taxonomy" id="7936"/>
    <lineage>
        <taxon>Eukaryota</taxon>
        <taxon>Metazoa</taxon>
        <taxon>Chordata</taxon>
        <taxon>Craniata</taxon>
        <taxon>Vertebrata</taxon>
        <taxon>Euteleostomi</taxon>
        <taxon>Actinopterygii</taxon>
        <taxon>Neopterygii</taxon>
        <taxon>Teleostei</taxon>
        <taxon>Anguilliformes</taxon>
        <taxon>Anguillidae</taxon>
        <taxon>Anguilla</taxon>
    </lineage>
</organism>
<dbReference type="GO" id="GO:0000977">
    <property type="term" value="F:RNA polymerase II transcription regulatory region sequence-specific DNA binding"/>
    <property type="evidence" value="ECO:0007669"/>
    <property type="project" value="TreeGrafter"/>
</dbReference>
<keyword evidence="4" id="KW-0862">Zinc</keyword>
<evidence type="ECO:0000256" key="2">
    <source>
        <dbReference type="ARBA" id="ARBA00022737"/>
    </source>
</evidence>
<dbReference type="InterPro" id="IPR050717">
    <property type="entry name" value="C2H2-ZF_Transcription_Reg"/>
</dbReference>
<evidence type="ECO:0000256" key="3">
    <source>
        <dbReference type="ARBA" id="ARBA00022771"/>
    </source>
</evidence>
<keyword evidence="1" id="KW-0479">Metal-binding</keyword>
<sequence length="54" mass="6259">MRTHTGEKSYKCPHCGKAFIKESVLNLHQQIHSGEKPYKCSQCYKVIFKNITFA</sequence>
<dbReference type="InterPro" id="IPR036236">
    <property type="entry name" value="Znf_C2H2_sf"/>
</dbReference>
<reference evidence="7" key="1">
    <citation type="submission" date="2014-11" db="EMBL/GenBank/DDBJ databases">
        <authorList>
            <person name="Amaro Gonzalez C."/>
        </authorList>
    </citation>
    <scope>NUCLEOTIDE SEQUENCE</scope>
</reference>
<dbReference type="PROSITE" id="PS00028">
    <property type="entry name" value="ZINC_FINGER_C2H2_1"/>
    <property type="match status" value="1"/>
</dbReference>
<dbReference type="GO" id="GO:0000981">
    <property type="term" value="F:DNA-binding transcription factor activity, RNA polymerase II-specific"/>
    <property type="evidence" value="ECO:0007669"/>
    <property type="project" value="TreeGrafter"/>
</dbReference>
<evidence type="ECO:0000256" key="4">
    <source>
        <dbReference type="ARBA" id="ARBA00022833"/>
    </source>
</evidence>
<keyword evidence="2" id="KW-0677">Repeat</keyword>
<evidence type="ECO:0000313" key="7">
    <source>
        <dbReference type="EMBL" id="JAH36380.1"/>
    </source>
</evidence>
<feature type="domain" description="C2H2-type" evidence="6">
    <location>
        <begin position="10"/>
        <end position="37"/>
    </location>
</feature>
<dbReference type="SUPFAM" id="SSF57667">
    <property type="entry name" value="beta-beta-alpha zinc fingers"/>
    <property type="match status" value="1"/>
</dbReference>
<reference evidence="7" key="2">
    <citation type="journal article" date="2015" name="Fish Shellfish Immunol.">
        <title>Early steps in the European eel (Anguilla anguilla)-Vibrio vulnificus interaction in the gills: Role of the RtxA13 toxin.</title>
        <authorList>
            <person name="Callol A."/>
            <person name="Pajuelo D."/>
            <person name="Ebbesson L."/>
            <person name="Teles M."/>
            <person name="MacKenzie S."/>
            <person name="Amaro C."/>
        </authorList>
    </citation>
    <scope>NUCLEOTIDE SEQUENCE</scope>
</reference>
<proteinExistence type="predicted"/>
<dbReference type="InterPro" id="IPR013087">
    <property type="entry name" value="Znf_C2H2_type"/>
</dbReference>
<dbReference type="EMBL" id="GBXM01072197">
    <property type="protein sequence ID" value="JAH36380.1"/>
    <property type="molecule type" value="Transcribed_RNA"/>
</dbReference>
<accession>A0A0E9S6V3</accession>
<dbReference type="GO" id="GO:0008270">
    <property type="term" value="F:zinc ion binding"/>
    <property type="evidence" value="ECO:0007669"/>
    <property type="project" value="UniProtKB-KW"/>
</dbReference>
<evidence type="ECO:0000256" key="1">
    <source>
        <dbReference type="ARBA" id="ARBA00022723"/>
    </source>
</evidence>
<dbReference type="PROSITE" id="PS50157">
    <property type="entry name" value="ZINC_FINGER_C2H2_2"/>
    <property type="match status" value="1"/>
</dbReference>
<dbReference type="FunFam" id="3.30.160.60:FF:002254">
    <property type="entry name" value="Zinc finger protein 540"/>
    <property type="match status" value="1"/>
</dbReference>
<evidence type="ECO:0000256" key="5">
    <source>
        <dbReference type="PROSITE-ProRule" id="PRU00042"/>
    </source>
</evidence>
<dbReference type="PANTHER" id="PTHR14196:SF12">
    <property type="entry name" value="ZINC FINGER PROTEIN 208-LIKE"/>
    <property type="match status" value="1"/>
</dbReference>
<dbReference type="GO" id="GO:0005634">
    <property type="term" value="C:nucleus"/>
    <property type="evidence" value="ECO:0007669"/>
    <property type="project" value="TreeGrafter"/>
</dbReference>
<keyword evidence="3 5" id="KW-0863">Zinc-finger</keyword>
<protein>
    <recommendedName>
        <fullName evidence="6">C2H2-type domain-containing protein</fullName>
    </recommendedName>
</protein>
<dbReference type="PANTHER" id="PTHR14196">
    <property type="entry name" value="ODD-SKIPPED - RELATED"/>
    <property type="match status" value="1"/>
</dbReference>
<evidence type="ECO:0000259" key="6">
    <source>
        <dbReference type="PROSITE" id="PS50157"/>
    </source>
</evidence>
<dbReference type="Pfam" id="PF00096">
    <property type="entry name" value="zf-C2H2"/>
    <property type="match status" value="1"/>
</dbReference>
<dbReference type="AlphaFoldDB" id="A0A0E9S6V3"/>
<name>A0A0E9S6V3_ANGAN</name>
<dbReference type="SMART" id="SM00355">
    <property type="entry name" value="ZnF_C2H2"/>
    <property type="match status" value="1"/>
</dbReference>